<name>A0A0F9PAQ3_9ZZZZ</name>
<dbReference type="EMBL" id="LAZR01006671">
    <property type="protein sequence ID" value="KKM90452.1"/>
    <property type="molecule type" value="Genomic_DNA"/>
</dbReference>
<dbReference type="AlphaFoldDB" id="A0A0F9PAQ3"/>
<comment type="caution">
    <text evidence="1">The sequence shown here is derived from an EMBL/GenBank/DDBJ whole genome shotgun (WGS) entry which is preliminary data.</text>
</comment>
<accession>A0A0F9PAQ3</accession>
<protein>
    <submittedName>
        <fullName evidence="1">Uncharacterized protein</fullName>
    </submittedName>
</protein>
<sequence length="99" mass="12121">MKKDCILEKFKDARDNTFYAETKRSVFRSKGRWHFCPIWISFKYGLLFLFCVYNKSDYSKDQALIQIEFRKRYAYVQRTSLSIFGITIIEEEFKIEREF</sequence>
<evidence type="ECO:0000313" key="1">
    <source>
        <dbReference type="EMBL" id="KKM90452.1"/>
    </source>
</evidence>
<gene>
    <name evidence="1" type="ORF">LCGC14_1238550</name>
</gene>
<reference evidence="1" key="1">
    <citation type="journal article" date="2015" name="Nature">
        <title>Complex archaea that bridge the gap between prokaryotes and eukaryotes.</title>
        <authorList>
            <person name="Spang A."/>
            <person name="Saw J.H."/>
            <person name="Jorgensen S.L."/>
            <person name="Zaremba-Niedzwiedzka K."/>
            <person name="Martijn J."/>
            <person name="Lind A.E."/>
            <person name="van Eijk R."/>
            <person name="Schleper C."/>
            <person name="Guy L."/>
            <person name="Ettema T.J."/>
        </authorList>
    </citation>
    <scope>NUCLEOTIDE SEQUENCE</scope>
</reference>
<organism evidence="1">
    <name type="scientific">marine sediment metagenome</name>
    <dbReference type="NCBI Taxonomy" id="412755"/>
    <lineage>
        <taxon>unclassified sequences</taxon>
        <taxon>metagenomes</taxon>
        <taxon>ecological metagenomes</taxon>
    </lineage>
</organism>
<proteinExistence type="predicted"/>